<feature type="domain" description="TonB-dependent receptor-like beta-barrel" evidence="12">
    <location>
        <begin position="246"/>
        <end position="704"/>
    </location>
</feature>
<dbReference type="OrthoDB" id="9758472at2"/>
<protein>
    <submittedName>
        <fullName evidence="14">TonB-dependent receptor</fullName>
    </submittedName>
</protein>
<dbReference type="Pfam" id="PF07715">
    <property type="entry name" value="Plug"/>
    <property type="match status" value="1"/>
</dbReference>
<evidence type="ECO:0000313" key="14">
    <source>
        <dbReference type="EMBL" id="TKB95759.1"/>
    </source>
</evidence>
<keyword evidence="2 9" id="KW-0813">Transport</keyword>
<evidence type="ECO:0000256" key="2">
    <source>
        <dbReference type="ARBA" id="ARBA00022448"/>
    </source>
</evidence>
<dbReference type="SUPFAM" id="SSF56935">
    <property type="entry name" value="Porins"/>
    <property type="match status" value="1"/>
</dbReference>
<evidence type="ECO:0000259" key="12">
    <source>
        <dbReference type="Pfam" id="PF00593"/>
    </source>
</evidence>
<feature type="chain" id="PRO_5020717199" evidence="11">
    <location>
        <begin position="21"/>
        <end position="734"/>
    </location>
</feature>
<sequence>MHMRKLSVLYLAFLPLFAVAQKAENEVLLKKINNDSLSYEMPQVTVVGTKDKLFSRVPGSVSIVTKKDLLQLNPLTVNEVLRKITGLNVVDEEGAGLRVNIGIRGLDPDRSRSVLMLEDGVPIALNPYGEPEMYFTPAIDKMAGLEILKGSGQILFGPQTIGGVVNFFTADPPSESQTRIKLNGGDNGLFSSFISHGNTFGKTGFIISYLHKRADNLGTAAFSIHDLSAKIKLQTSEKSNLGLKIGFYDEISNSTYVGLTQNLYDNGGQDFLRIAPEDRLPIRRYNASLTHQLFLNNNIKLQTTAFAYTITRNWQRQEFSFTRPNDFSGVVYGDTNIPNGALYLRNTTGNRNRQFEVVGIEPKLNIKHLLFNKENVLETGVRFIYERANEQFIIGAKPDASSGNIRDNEIRTGRAFSLYAQNKIDITSKLNINIGARLENYDYNREILRGRFRVNGVNNVVRDTSVLASSNTLAFIPGAGLNYNLSDKINLFAGAHKGFAPPRVKDAITSEGIALNLDAELSTNYELGSRFNFNEVLTAEITAFVMDFQNQIIPVSQSSGNLNATGLVNGGQTLHQGLELGFKFDFGKLLNSKNSFYIENSSTFQKSVYSGDRFVGNANLKNLSLPYAPNKMIWTALGTNLNNGFGARVSGNFIDNQFTDEINSITPSANGRTGQIDSRFIIDGNLSYKLPKINANINIAAKNLTDQRYISSRRPEGIRVGLPRLITLGFDYTF</sequence>
<keyword evidence="5 11" id="KW-0732">Signal</keyword>
<dbReference type="InterPro" id="IPR012910">
    <property type="entry name" value="Plug_dom"/>
</dbReference>
<gene>
    <name evidence="14" type="ORF">FA046_15845</name>
</gene>
<keyword evidence="6 10" id="KW-0798">TonB box</keyword>
<dbReference type="CDD" id="cd01347">
    <property type="entry name" value="ligand_gated_channel"/>
    <property type="match status" value="1"/>
</dbReference>
<evidence type="ECO:0000256" key="11">
    <source>
        <dbReference type="SAM" id="SignalP"/>
    </source>
</evidence>
<dbReference type="GO" id="GO:0033214">
    <property type="term" value="P:siderophore-iron import into cell"/>
    <property type="evidence" value="ECO:0007669"/>
    <property type="project" value="TreeGrafter"/>
</dbReference>
<evidence type="ECO:0000256" key="4">
    <source>
        <dbReference type="ARBA" id="ARBA00022692"/>
    </source>
</evidence>
<evidence type="ECO:0000259" key="13">
    <source>
        <dbReference type="Pfam" id="PF07715"/>
    </source>
</evidence>
<comment type="subcellular location">
    <subcellularLocation>
        <location evidence="1 9">Cell outer membrane</location>
        <topology evidence="1 9">Multi-pass membrane protein</topology>
    </subcellularLocation>
</comment>
<dbReference type="EMBL" id="SWBP01000007">
    <property type="protein sequence ID" value="TKB95759.1"/>
    <property type="molecule type" value="Genomic_DNA"/>
</dbReference>
<dbReference type="InterPro" id="IPR036942">
    <property type="entry name" value="Beta-barrel_TonB_sf"/>
</dbReference>
<evidence type="ECO:0000256" key="8">
    <source>
        <dbReference type="ARBA" id="ARBA00023237"/>
    </source>
</evidence>
<keyword evidence="3 9" id="KW-1134">Transmembrane beta strand</keyword>
<evidence type="ECO:0000256" key="3">
    <source>
        <dbReference type="ARBA" id="ARBA00022452"/>
    </source>
</evidence>
<evidence type="ECO:0000256" key="7">
    <source>
        <dbReference type="ARBA" id="ARBA00023136"/>
    </source>
</evidence>
<feature type="domain" description="TonB-dependent receptor plug" evidence="13">
    <location>
        <begin position="56"/>
        <end position="164"/>
    </location>
</feature>
<dbReference type="GO" id="GO:0009279">
    <property type="term" value="C:cell outer membrane"/>
    <property type="evidence" value="ECO:0007669"/>
    <property type="project" value="UniProtKB-SubCell"/>
</dbReference>
<keyword evidence="15" id="KW-1185">Reference proteome</keyword>
<comment type="similarity">
    <text evidence="9 10">Belongs to the TonB-dependent receptor family.</text>
</comment>
<evidence type="ECO:0000256" key="6">
    <source>
        <dbReference type="ARBA" id="ARBA00023077"/>
    </source>
</evidence>
<dbReference type="InterPro" id="IPR010917">
    <property type="entry name" value="TonB_rcpt_CS"/>
</dbReference>
<dbReference type="InterPro" id="IPR037066">
    <property type="entry name" value="Plug_dom_sf"/>
</dbReference>
<evidence type="ECO:0000256" key="5">
    <source>
        <dbReference type="ARBA" id="ARBA00022729"/>
    </source>
</evidence>
<keyword evidence="7 9" id="KW-0472">Membrane</keyword>
<evidence type="ECO:0000256" key="9">
    <source>
        <dbReference type="PROSITE-ProRule" id="PRU01360"/>
    </source>
</evidence>
<dbReference type="InterPro" id="IPR000531">
    <property type="entry name" value="Beta-barrel_TonB"/>
</dbReference>
<organism evidence="14 15">
    <name type="scientific">Pedobacter cryophilus</name>
    <dbReference type="NCBI Taxonomy" id="2571271"/>
    <lineage>
        <taxon>Bacteria</taxon>
        <taxon>Pseudomonadati</taxon>
        <taxon>Bacteroidota</taxon>
        <taxon>Sphingobacteriia</taxon>
        <taxon>Sphingobacteriales</taxon>
        <taxon>Sphingobacteriaceae</taxon>
        <taxon>Pedobacter</taxon>
    </lineage>
</organism>
<comment type="caution">
    <text evidence="14">The sequence shown here is derived from an EMBL/GenBank/DDBJ whole genome shotgun (WGS) entry which is preliminary data.</text>
</comment>
<dbReference type="Proteomes" id="UP000308181">
    <property type="component" value="Unassembled WGS sequence"/>
</dbReference>
<evidence type="ECO:0000256" key="1">
    <source>
        <dbReference type="ARBA" id="ARBA00004571"/>
    </source>
</evidence>
<dbReference type="PROSITE" id="PS52016">
    <property type="entry name" value="TONB_DEPENDENT_REC_3"/>
    <property type="match status" value="1"/>
</dbReference>
<feature type="signal peptide" evidence="11">
    <location>
        <begin position="1"/>
        <end position="20"/>
    </location>
</feature>
<dbReference type="Gene3D" id="2.170.130.10">
    <property type="entry name" value="TonB-dependent receptor, plug domain"/>
    <property type="match status" value="1"/>
</dbReference>
<dbReference type="PROSITE" id="PS01156">
    <property type="entry name" value="TONB_DEPENDENT_REC_2"/>
    <property type="match status" value="1"/>
</dbReference>
<dbReference type="Pfam" id="PF00593">
    <property type="entry name" value="TonB_dep_Rec_b-barrel"/>
    <property type="match status" value="1"/>
</dbReference>
<dbReference type="PANTHER" id="PTHR30442:SF0">
    <property type="entry name" value="FE(3+) DICITRATE TRANSPORT PROTEIN FECA"/>
    <property type="match status" value="1"/>
</dbReference>
<dbReference type="Gene3D" id="2.40.170.20">
    <property type="entry name" value="TonB-dependent receptor, beta-barrel domain"/>
    <property type="match status" value="1"/>
</dbReference>
<name>A0A4U1BTE2_9SPHI</name>
<evidence type="ECO:0000256" key="10">
    <source>
        <dbReference type="RuleBase" id="RU003357"/>
    </source>
</evidence>
<evidence type="ECO:0000313" key="15">
    <source>
        <dbReference type="Proteomes" id="UP000308181"/>
    </source>
</evidence>
<keyword evidence="4 9" id="KW-0812">Transmembrane</keyword>
<keyword evidence="14" id="KW-0675">Receptor</keyword>
<dbReference type="PANTHER" id="PTHR30442">
    <property type="entry name" value="IRON III DICITRATE TRANSPORT PROTEIN FECA"/>
    <property type="match status" value="1"/>
</dbReference>
<proteinExistence type="inferred from homology"/>
<accession>A0A4U1BTE2</accession>
<dbReference type="InterPro" id="IPR039426">
    <property type="entry name" value="TonB-dep_rcpt-like"/>
</dbReference>
<reference evidence="14 15" key="1">
    <citation type="submission" date="2019-04" db="EMBL/GenBank/DDBJ databases">
        <title>Pedobacter sp. AR-3-17 sp. nov., isolated from Arctic soil.</title>
        <authorList>
            <person name="Dahal R.H."/>
            <person name="Kim D.-U."/>
        </authorList>
    </citation>
    <scope>NUCLEOTIDE SEQUENCE [LARGE SCALE GENOMIC DNA]</scope>
    <source>
        <strain evidence="14 15">AR-3-17</strain>
    </source>
</reference>
<keyword evidence="8 9" id="KW-0998">Cell outer membrane</keyword>
<dbReference type="AlphaFoldDB" id="A0A4U1BTE2"/>